<evidence type="ECO:0008006" key="3">
    <source>
        <dbReference type="Google" id="ProtNLM"/>
    </source>
</evidence>
<name>A0A388TA69_TERA1</name>
<dbReference type="Proteomes" id="UP000269352">
    <property type="component" value="Unassembled WGS sequence"/>
</dbReference>
<keyword evidence="2" id="KW-1185">Reference proteome</keyword>
<dbReference type="AlphaFoldDB" id="A0A388TA69"/>
<organism evidence="1 2">
    <name type="scientific">Termititenax aidoneus</name>
    <dbReference type="NCBI Taxonomy" id="2218524"/>
    <lineage>
        <taxon>Bacteria</taxon>
        <taxon>Bacillati</taxon>
        <taxon>Candidatus Margulisiibacteriota</taxon>
        <taxon>Candidatus Termititenacia</taxon>
        <taxon>Candidatus Termititenacales</taxon>
        <taxon>Candidatus Termititenacaceae</taxon>
        <taxon>Candidatus Termititenax</taxon>
    </lineage>
</organism>
<evidence type="ECO:0000313" key="1">
    <source>
        <dbReference type="EMBL" id="GBR73154.1"/>
    </source>
</evidence>
<evidence type="ECO:0000313" key="2">
    <source>
        <dbReference type="Proteomes" id="UP000269352"/>
    </source>
</evidence>
<comment type="caution">
    <text evidence="1">The sequence shown here is derived from an EMBL/GenBank/DDBJ whole genome shotgun (WGS) entry which is preliminary data.</text>
</comment>
<protein>
    <recommendedName>
        <fullName evidence="3">Phage head morphogenesis domain-containing protein</fullName>
    </recommendedName>
</protein>
<sequence>MPQQKPKKKNPTTNRYVGSAWGGGSLVGYKTDPKTGEVTWVARPINWTFTRNYDLSKSVWDSVEQMENKIYAVVEFGVSNGQDPLDTVRDLETFVKYRDGGARVANRWGQMFTKTDKNIAEGWQREFIKENYPNTQWGTPDAKRLIDTPQAQDWIDRNSFGKNGRKLLPPQVKAWQSRIGSAGLDFRAIRILRTETAHALGDREKEISKRPIYTGDLDWILDKNRDRWNCECTKLGGHSYNVNDPRIVDFPPHPGCACRLRPKLKSDDEIRAMLKEGKI</sequence>
<accession>A0A388TA69</accession>
<reference evidence="1 2" key="1">
    <citation type="journal article" date="2019" name="ISME J.">
        <title>Genome analyses of uncultured TG2/ZB3 bacteria in 'Margulisbacteria' specifically attached to ectosymbiotic spirochetes of protists in the termite gut.</title>
        <authorList>
            <person name="Utami Y.D."/>
            <person name="Kuwahara H."/>
            <person name="Igai K."/>
            <person name="Murakami T."/>
            <person name="Sugaya K."/>
            <person name="Morikawa T."/>
            <person name="Nagura Y."/>
            <person name="Yuki M."/>
            <person name="Deevong P."/>
            <person name="Inoue T."/>
            <person name="Kihara K."/>
            <person name="Lo N."/>
            <person name="Yamada A."/>
            <person name="Ohkuma M."/>
            <person name="Hongoh Y."/>
        </authorList>
    </citation>
    <scope>NUCLEOTIDE SEQUENCE [LARGE SCALE GENOMIC DNA]</scope>
    <source>
        <strain evidence="1">NkOx7-01</strain>
    </source>
</reference>
<gene>
    <name evidence="1" type="ORF">NO1_0584</name>
</gene>
<dbReference type="EMBL" id="BGZN01000006">
    <property type="protein sequence ID" value="GBR73154.1"/>
    <property type="molecule type" value="Genomic_DNA"/>
</dbReference>
<proteinExistence type="predicted"/>